<protein>
    <submittedName>
        <fullName evidence="1">Uncharacterized protein</fullName>
    </submittedName>
</protein>
<accession>A0A6M5YMC2</accession>
<reference evidence="2" key="1">
    <citation type="submission" date="2020-05" db="EMBL/GenBank/DDBJ databases">
        <title>Frigoriglobus tundricola gen. nov., sp. nov., a psychrotolerant cellulolytic planctomycete of the family Gemmataceae with two divergent copies of 16S rRNA gene.</title>
        <authorList>
            <person name="Kulichevskaya I.S."/>
            <person name="Ivanova A.A."/>
            <person name="Naumoff D.G."/>
            <person name="Beletsky A.V."/>
            <person name="Rijpstra W.I.C."/>
            <person name="Sinninghe Damste J.S."/>
            <person name="Mardanov A.V."/>
            <person name="Ravin N.V."/>
            <person name="Dedysh S.N."/>
        </authorList>
    </citation>
    <scope>NUCLEOTIDE SEQUENCE [LARGE SCALE GENOMIC DNA]</scope>
    <source>
        <strain evidence="2">PL17</strain>
    </source>
</reference>
<keyword evidence="2" id="KW-1185">Reference proteome</keyword>
<dbReference type="KEGG" id="ftj:FTUN_2266"/>
<organism evidence="1 2">
    <name type="scientific">Frigoriglobus tundricola</name>
    <dbReference type="NCBI Taxonomy" id="2774151"/>
    <lineage>
        <taxon>Bacteria</taxon>
        <taxon>Pseudomonadati</taxon>
        <taxon>Planctomycetota</taxon>
        <taxon>Planctomycetia</taxon>
        <taxon>Gemmatales</taxon>
        <taxon>Gemmataceae</taxon>
        <taxon>Frigoriglobus</taxon>
    </lineage>
</organism>
<dbReference type="AlphaFoldDB" id="A0A6M5YMC2"/>
<gene>
    <name evidence="1" type="ORF">FTUN_2266</name>
</gene>
<name>A0A6M5YMC2_9BACT</name>
<dbReference type="EMBL" id="CP053452">
    <property type="protein sequence ID" value="QJW94744.1"/>
    <property type="molecule type" value="Genomic_DNA"/>
</dbReference>
<evidence type="ECO:0000313" key="1">
    <source>
        <dbReference type="EMBL" id="QJW94744.1"/>
    </source>
</evidence>
<dbReference type="Proteomes" id="UP000503447">
    <property type="component" value="Chromosome"/>
</dbReference>
<dbReference type="RefSeq" id="WP_171470674.1">
    <property type="nucleotide sequence ID" value="NZ_CP053452.2"/>
</dbReference>
<proteinExistence type="predicted"/>
<evidence type="ECO:0000313" key="2">
    <source>
        <dbReference type="Proteomes" id="UP000503447"/>
    </source>
</evidence>
<sequence length="125" mass="13260">MQQPSAPLALPNYAAWLTTETLAKQAGVSPIVANGWIVNGIKTETGRIRLTAVKVGGRWRINPDAVAAFFAATTKASLPASAATDVPPPPAPPSEADIRRRGEECMARLRAGGLLMDTPTRTRRS</sequence>